<protein>
    <submittedName>
        <fullName evidence="1">Uncharacterized protein</fullName>
    </submittedName>
</protein>
<dbReference type="Proteomes" id="UP000447434">
    <property type="component" value="Chromosome 19"/>
</dbReference>
<dbReference type="AlphaFoldDB" id="A0A6A4NH31"/>
<evidence type="ECO:0000313" key="2">
    <source>
        <dbReference type="Proteomes" id="UP000447434"/>
    </source>
</evidence>
<dbReference type="EMBL" id="WOCE01000019">
    <property type="protein sequence ID" value="KAE9592996.1"/>
    <property type="molecule type" value="Genomic_DNA"/>
</dbReference>
<gene>
    <name evidence="1" type="ORF">Lalb_Chr19g0135081</name>
</gene>
<reference evidence="2" key="1">
    <citation type="journal article" date="2020" name="Nat. Commun.">
        <title>Genome sequence of the cluster root forming white lupin.</title>
        <authorList>
            <person name="Hufnagel B."/>
            <person name="Marques A."/>
            <person name="Soriano A."/>
            <person name="Marques L."/>
            <person name="Divol F."/>
            <person name="Doumas P."/>
            <person name="Sallet E."/>
            <person name="Mancinotti D."/>
            <person name="Carrere S."/>
            <person name="Marande W."/>
            <person name="Arribat S."/>
            <person name="Keller J."/>
            <person name="Huneau C."/>
            <person name="Blein T."/>
            <person name="Aime D."/>
            <person name="Laguerre M."/>
            <person name="Taylor J."/>
            <person name="Schubert V."/>
            <person name="Nelson M."/>
            <person name="Geu-Flores F."/>
            <person name="Crespi M."/>
            <person name="Gallardo-Guerrero K."/>
            <person name="Delaux P.-M."/>
            <person name="Salse J."/>
            <person name="Berges H."/>
            <person name="Guyot R."/>
            <person name="Gouzy J."/>
            <person name="Peret B."/>
        </authorList>
    </citation>
    <scope>NUCLEOTIDE SEQUENCE [LARGE SCALE GENOMIC DNA]</scope>
    <source>
        <strain evidence="2">cv. Amiga</strain>
    </source>
</reference>
<name>A0A6A4NH31_LUPAL</name>
<organism evidence="1 2">
    <name type="scientific">Lupinus albus</name>
    <name type="common">White lupine</name>
    <name type="synonym">Lupinus termis</name>
    <dbReference type="NCBI Taxonomy" id="3870"/>
    <lineage>
        <taxon>Eukaryota</taxon>
        <taxon>Viridiplantae</taxon>
        <taxon>Streptophyta</taxon>
        <taxon>Embryophyta</taxon>
        <taxon>Tracheophyta</taxon>
        <taxon>Spermatophyta</taxon>
        <taxon>Magnoliopsida</taxon>
        <taxon>eudicotyledons</taxon>
        <taxon>Gunneridae</taxon>
        <taxon>Pentapetalae</taxon>
        <taxon>rosids</taxon>
        <taxon>fabids</taxon>
        <taxon>Fabales</taxon>
        <taxon>Fabaceae</taxon>
        <taxon>Papilionoideae</taxon>
        <taxon>50 kb inversion clade</taxon>
        <taxon>genistoids sensu lato</taxon>
        <taxon>core genistoids</taxon>
        <taxon>Genisteae</taxon>
        <taxon>Lupinus</taxon>
    </lineage>
</organism>
<accession>A0A6A4NH31</accession>
<keyword evidence="2" id="KW-1185">Reference proteome</keyword>
<proteinExistence type="predicted"/>
<evidence type="ECO:0000313" key="1">
    <source>
        <dbReference type="EMBL" id="KAE9592996.1"/>
    </source>
</evidence>
<comment type="caution">
    <text evidence="1">The sequence shown here is derived from an EMBL/GenBank/DDBJ whole genome shotgun (WGS) entry which is preliminary data.</text>
</comment>
<sequence>MFVSIFHLFFIPYIYMFFPKIYIKTVTLDTILSKFCCEEKVYIRIVWLLFIKCVD</sequence>